<sequence>MSIFSTIVKTLTATGVLSGAAGVGSKIYLKNGHGFGTMDVVSEANESEGVISAENKSQDDSAAKKVDDTPEVEPYTFGSELKSKNYTLVDQNTSESIVLNILMERLDPTKSSLIYYDNQRFQGSPRVEFKTQTFNSQIGQKSYALTILQKPDQKYVEPWKQACIESLKKPYTDDSQGKKTNYNELARLREWCTVPTISQVLKRHKLTPLNTDVAQTIDDSKWKTVINGGWFKKDNDVKYWEKQSFIEGTDLTSIVGEDGISSEEQIDTNKINVFKKRCQDVLSQPFERTNFYLSKEFVDGITVEDKTKIDLFQEAALFCVEPFKATDYIVQSLQGEVSPKVVIEDTDYCYLSDIDKKDTWTTNNPLGGKSFWCAVKSLYMPKTPKKP</sequence>
<dbReference type="RefSeq" id="WP_216082984.1">
    <property type="nucleotide sequence ID" value="NZ_CACTIB010000008.1"/>
</dbReference>
<dbReference type="EMBL" id="BIMN01000001">
    <property type="protein sequence ID" value="GCE63399.1"/>
    <property type="molecule type" value="Genomic_DNA"/>
</dbReference>
<reference evidence="1 2" key="1">
    <citation type="submission" date="2019-01" db="EMBL/GenBank/DDBJ databases">
        <title>Draft genome sequences of Candidatus Mycoplasma haemohominis SWG34-3 identified from a patient with pyrexia, anemia and liver dysfunction.</title>
        <authorList>
            <person name="Sekizuka T."/>
            <person name="Hattori N."/>
            <person name="Katano H."/>
            <person name="Takuma T."/>
            <person name="Ito T."/>
            <person name="Arai N."/>
            <person name="Yanai R."/>
            <person name="Ishii S."/>
            <person name="Miura Y."/>
            <person name="Tokunaga T."/>
            <person name="Watanabe H."/>
            <person name="Nomura N."/>
            <person name="Eguchi J."/>
            <person name="Arai T."/>
            <person name="Hasegawa H."/>
            <person name="Nakamaki T."/>
            <person name="Wakita T."/>
            <person name="Niki Y."/>
            <person name="Kuroda M."/>
        </authorList>
    </citation>
    <scope>NUCLEOTIDE SEQUENCE [LARGE SCALE GENOMIC DNA]</scope>
    <source>
        <strain evidence="1">SWG34-3</strain>
    </source>
</reference>
<dbReference type="AlphaFoldDB" id="A0A478FSF7"/>
<protein>
    <submittedName>
        <fullName evidence="1">Uncharacterized protein</fullName>
    </submittedName>
</protein>
<dbReference type="Proteomes" id="UP000324831">
    <property type="component" value="Unassembled WGS sequence"/>
</dbReference>
<evidence type="ECO:0000313" key="2">
    <source>
        <dbReference type="Proteomes" id="UP000324831"/>
    </source>
</evidence>
<gene>
    <name evidence="1" type="ORF">MHSWG343_03950</name>
</gene>
<name>A0A478FSF7_9MOLU</name>
<organism evidence="1 2">
    <name type="scientific">Candidatus Mycoplasma haematohominis</name>
    <dbReference type="NCBI Taxonomy" id="1494318"/>
    <lineage>
        <taxon>Bacteria</taxon>
        <taxon>Bacillati</taxon>
        <taxon>Mycoplasmatota</taxon>
        <taxon>Mollicutes</taxon>
        <taxon>Mycoplasmataceae</taxon>
        <taxon>Mycoplasma</taxon>
    </lineage>
</organism>
<accession>A0A478FSF7</accession>
<proteinExistence type="predicted"/>
<comment type="caution">
    <text evidence="1">The sequence shown here is derived from an EMBL/GenBank/DDBJ whole genome shotgun (WGS) entry which is preliminary data.</text>
</comment>
<evidence type="ECO:0000313" key="1">
    <source>
        <dbReference type="EMBL" id="GCE63399.1"/>
    </source>
</evidence>